<proteinExistence type="predicted"/>
<protein>
    <submittedName>
        <fullName evidence="1">Uncharacterized protein</fullName>
    </submittedName>
</protein>
<gene>
    <name evidence="1" type="ORF">OTU49_005964</name>
</gene>
<reference evidence="1 2" key="1">
    <citation type="journal article" date="2024" name="BMC Genomics">
        <title>Genome assembly of redclaw crayfish (Cherax quadricarinatus) provides insights into its immune adaptation and hypoxia tolerance.</title>
        <authorList>
            <person name="Liu Z."/>
            <person name="Zheng J."/>
            <person name="Li H."/>
            <person name="Fang K."/>
            <person name="Wang S."/>
            <person name="He J."/>
            <person name="Zhou D."/>
            <person name="Weng S."/>
            <person name="Chi M."/>
            <person name="Gu Z."/>
            <person name="He J."/>
            <person name="Li F."/>
            <person name="Wang M."/>
        </authorList>
    </citation>
    <scope>NUCLEOTIDE SEQUENCE [LARGE SCALE GENOMIC DNA]</scope>
    <source>
        <strain evidence="1">ZL_2023a</strain>
    </source>
</reference>
<dbReference type="EMBL" id="JARKIK010000050">
    <property type="protein sequence ID" value="KAK8734750.1"/>
    <property type="molecule type" value="Genomic_DNA"/>
</dbReference>
<name>A0AAW0WV09_CHEQU</name>
<sequence>MQHMGKKDVIDSDSRKKRVGLVSWMRSPFEGREHCVMKMVKMSVLDPLTYERIISFSKCSTSYWFLQGLNQLSSSKSCRKHYPLILLIFSNRLLHSIPTHFFISEQ</sequence>
<evidence type="ECO:0000313" key="2">
    <source>
        <dbReference type="Proteomes" id="UP001445076"/>
    </source>
</evidence>
<organism evidence="1 2">
    <name type="scientific">Cherax quadricarinatus</name>
    <name type="common">Australian red claw crayfish</name>
    <dbReference type="NCBI Taxonomy" id="27406"/>
    <lineage>
        <taxon>Eukaryota</taxon>
        <taxon>Metazoa</taxon>
        <taxon>Ecdysozoa</taxon>
        <taxon>Arthropoda</taxon>
        <taxon>Crustacea</taxon>
        <taxon>Multicrustacea</taxon>
        <taxon>Malacostraca</taxon>
        <taxon>Eumalacostraca</taxon>
        <taxon>Eucarida</taxon>
        <taxon>Decapoda</taxon>
        <taxon>Pleocyemata</taxon>
        <taxon>Astacidea</taxon>
        <taxon>Parastacoidea</taxon>
        <taxon>Parastacidae</taxon>
        <taxon>Cherax</taxon>
    </lineage>
</organism>
<evidence type="ECO:0000313" key="1">
    <source>
        <dbReference type="EMBL" id="KAK8734750.1"/>
    </source>
</evidence>
<dbReference type="AlphaFoldDB" id="A0AAW0WV09"/>
<comment type="caution">
    <text evidence="1">The sequence shown here is derived from an EMBL/GenBank/DDBJ whole genome shotgun (WGS) entry which is preliminary data.</text>
</comment>
<keyword evidence="2" id="KW-1185">Reference proteome</keyword>
<accession>A0AAW0WV09</accession>
<dbReference type="Proteomes" id="UP001445076">
    <property type="component" value="Unassembled WGS sequence"/>
</dbReference>